<evidence type="ECO:0000313" key="2">
    <source>
        <dbReference type="Proteomes" id="UP001148629"/>
    </source>
</evidence>
<gene>
    <name evidence="1" type="ORF">NM208_g604</name>
</gene>
<proteinExistence type="predicted"/>
<keyword evidence="2" id="KW-1185">Reference proteome</keyword>
<sequence>MLPLLMPLAPETGTAEGVEPGMAWHATMGCCFVIASLWGPNHGQRLSHFPSVALLLDARLFFLLRDAVVRSGPGYSISRHNDNRWLENRAPVGPSLPPWSVSTVARRLGAGIMGDCEGIRVDLTRYFT</sequence>
<protein>
    <submittedName>
        <fullName evidence="1">Uncharacterized protein</fullName>
    </submittedName>
</protein>
<name>A0ACC1SYZ8_9HYPO</name>
<dbReference type="EMBL" id="JANRMS010000028">
    <property type="protein sequence ID" value="KAJ3549217.1"/>
    <property type="molecule type" value="Genomic_DNA"/>
</dbReference>
<dbReference type="Proteomes" id="UP001148629">
    <property type="component" value="Unassembled WGS sequence"/>
</dbReference>
<evidence type="ECO:0000313" key="1">
    <source>
        <dbReference type="EMBL" id="KAJ3549217.1"/>
    </source>
</evidence>
<organism evidence="1 2">
    <name type="scientific">Fusarium decemcellulare</name>
    <dbReference type="NCBI Taxonomy" id="57161"/>
    <lineage>
        <taxon>Eukaryota</taxon>
        <taxon>Fungi</taxon>
        <taxon>Dikarya</taxon>
        <taxon>Ascomycota</taxon>
        <taxon>Pezizomycotina</taxon>
        <taxon>Sordariomycetes</taxon>
        <taxon>Hypocreomycetidae</taxon>
        <taxon>Hypocreales</taxon>
        <taxon>Nectriaceae</taxon>
        <taxon>Fusarium</taxon>
        <taxon>Fusarium decemcellulare species complex</taxon>
    </lineage>
</organism>
<reference evidence="1" key="1">
    <citation type="submission" date="2022-08" db="EMBL/GenBank/DDBJ databases">
        <title>Genome Sequence of Fusarium decemcellulare.</title>
        <authorList>
            <person name="Buettner E."/>
        </authorList>
    </citation>
    <scope>NUCLEOTIDE SEQUENCE</scope>
    <source>
        <strain evidence="1">Babe19</strain>
    </source>
</reference>
<accession>A0ACC1SYZ8</accession>
<comment type="caution">
    <text evidence="1">The sequence shown here is derived from an EMBL/GenBank/DDBJ whole genome shotgun (WGS) entry which is preliminary data.</text>
</comment>